<protein>
    <submittedName>
        <fullName evidence="2">Uncharacterized protein</fullName>
    </submittedName>
</protein>
<feature type="compositionally biased region" description="Basic and acidic residues" evidence="1">
    <location>
        <begin position="188"/>
        <end position="201"/>
    </location>
</feature>
<dbReference type="Proteomes" id="UP000828390">
    <property type="component" value="Unassembled WGS sequence"/>
</dbReference>
<feature type="region of interest" description="Disordered" evidence="1">
    <location>
        <begin position="27"/>
        <end position="97"/>
    </location>
</feature>
<accession>A0A9D4LQM5</accession>
<evidence type="ECO:0000313" key="3">
    <source>
        <dbReference type="Proteomes" id="UP000828390"/>
    </source>
</evidence>
<sequence length="201" mass="23177">MLSNDSRSCTTLTDEITSVETVEADIDNTEILETANSHEAIRSDNETKTENKKTRKPKEKHNENTKKAKRTDIKSDKKTDKTTDKTNTKTLKKRKSVIKRRTLRRRALIKKLKHQLRKILPFRKAVSHNGSESKVSDRANNVLEKDNEALLQNNDRVQTEIKAPCKTEVTVHQDLYGRVWSDSDSDDEDHKSDAERKANYC</sequence>
<name>A0A9D4LQM5_DREPO</name>
<gene>
    <name evidence="2" type="ORF">DPMN_026177</name>
</gene>
<evidence type="ECO:0000256" key="1">
    <source>
        <dbReference type="SAM" id="MobiDB-lite"/>
    </source>
</evidence>
<dbReference type="EMBL" id="JAIWYP010000002">
    <property type="protein sequence ID" value="KAH3863197.1"/>
    <property type="molecule type" value="Genomic_DNA"/>
</dbReference>
<reference evidence="2" key="1">
    <citation type="journal article" date="2019" name="bioRxiv">
        <title>The Genome of the Zebra Mussel, Dreissena polymorpha: A Resource for Invasive Species Research.</title>
        <authorList>
            <person name="McCartney M.A."/>
            <person name="Auch B."/>
            <person name="Kono T."/>
            <person name="Mallez S."/>
            <person name="Zhang Y."/>
            <person name="Obille A."/>
            <person name="Becker A."/>
            <person name="Abrahante J.E."/>
            <person name="Garbe J."/>
            <person name="Badalamenti J.P."/>
            <person name="Herman A."/>
            <person name="Mangelson H."/>
            <person name="Liachko I."/>
            <person name="Sullivan S."/>
            <person name="Sone E.D."/>
            <person name="Koren S."/>
            <person name="Silverstein K.A.T."/>
            <person name="Beckman K.B."/>
            <person name="Gohl D.M."/>
        </authorList>
    </citation>
    <scope>NUCLEOTIDE SEQUENCE</scope>
    <source>
        <strain evidence="2">Duluth1</strain>
        <tissue evidence="2">Whole animal</tissue>
    </source>
</reference>
<organism evidence="2 3">
    <name type="scientific">Dreissena polymorpha</name>
    <name type="common">Zebra mussel</name>
    <name type="synonym">Mytilus polymorpha</name>
    <dbReference type="NCBI Taxonomy" id="45954"/>
    <lineage>
        <taxon>Eukaryota</taxon>
        <taxon>Metazoa</taxon>
        <taxon>Spiralia</taxon>
        <taxon>Lophotrochozoa</taxon>
        <taxon>Mollusca</taxon>
        <taxon>Bivalvia</taxon>
        <taxon>Autobranchia</taxon>
        <taxon>Heteroconchia</taxon>
        <taxon>Euheterodonta</taxon>
        <taxon>Imparidentia</taxon>
        <taxon>Neoheterodontei</taxon>
        <taxon>Myida</taxon>
        <taxon>Dreissenoidea</taxon>
        <taxon>Dreissenidae</taxon>
        <taxon>Dreissena</taxon>
    </lineage>
</organism>
<feature type="compositionally biased region" description="Basic and acidic residues" evidence="1">
    <location>
        <begin position="60"/>
        <end position="87"/>
    </location>
</feature>
<feature type="region of interest" description="Disordered" evidence="1">
    <location>
        <begin position="179"/>
        <end position="201"/>
    </location>
</feature>
<evidence type="ECO:0000313" key="2">
    <source>
        <dbReference type="EMBL" id="KAH3863197.1"/>
    </source>
</evidence>
<dbReference type="AlphaFoldDB" id="A0A9D4LQM5"/>
<feature type="compositionally biased region" description="Basic and acidic residues" evidence="1">
    <location>
        <begin position="39"/>
        <end position="52"/>
    </location>
</feature>
<keyword evidence="3" id="KW-1185">Reference proteome</keyword>
<reference evidence="2" key="2">
    <citation type="submission" date="2020-11" db="EMBL/GenBank/DDBJ databases">
        <authorList>
            <person name="McCartney M.A."/>
            <person name="Auch B."/>
            <person name="Kono T."/>
            <person name="Mallez S."/>
            <person name="Becker A."/>
            <person name="Gohl D.M."/>
            <person name="Silverstein K.A.T."/>
            <person name="Koren S."/>
            <person name="Bechman K.B."/>
            <person name="Herman A."/>
            <person name="Abrahante J.E."/>
            <person name="Garbe J."/>
        </authorList>
    </citation>
    <scope>NUCLEOTIDE SEQUENCE</scope>
    <source>
        <strain evidence="2">Duluth1</strain>
        <tissue evidence="2">Whole animal</tissue>
    </source>
</reference>
<comment type="caution">
    <text evidence="2">The sequence shown here is derived from an EMBL/GenBank/DDBJ whole genome shotgun (WGS) entry which is preliminary data.</text>
</comment>
<proteinExistence type="predicted"/>